<dbReference type="GeneID" id="9627395"/>
<dbReference type="EMBL" id="GL378352">
    <property type="protein sequence ID" value="EFJ46289.1"/>
    <property type="molecule type" value="Genomic_DNA"/>
</dbReference>
<dbReference type="PANTHER" id="PTHR33344:SF1">
    <property type="entry name" value="OS06G0214100 PROTEIN"/>
    <property type="match status" value="1"/>
</dbReference>
<feature type="region of interest" description="Disordered" evidence="1">
    <location>
        <begin position="53"/>
        <end position="86"/>
    </location>
</feature>
<feature type="compositionally biased region" description="Low complexity" evidence="1">
    <location>
        <begin position="66"/>
        <end position="86"/>
    </location>
</feature>
<sequence>MTGTVAQRIAAAAPLALFLAVIGFASWAGRDQLKAAVEASGAFVAAQFGQGRPVQPSVDQKATPVKGPTSTGKAAAGAAIGPGAGTSSEVTQRVIVEIEDKGRKLQILDVPIPEDCYPQQHTDYAGDAVVWGLGHKRASAAECCQACRDHQLKAGGNMPCNIWVWCGDPSGICWTMEINHQGAFSADFRAVHRTAPEFVPWVAGVVPVKAKTAATARRRLRTTGA</sequence>
<reference evidence="2 3" key="1">
    <citation type="journal article" date="2010" name="Science">
        <title>Genomic analysis of organismal complexity in the multicellular green alga Volvox carteri.</title>
        <authorList>
            <person name="Prochnik S.E."/>
            <person name="Umen J."/>
            <person name="Nedelcu A.M."/>
            <person name="Hallmann A."/>
            <person name="Miller S.M."/>
            <person name="Nishii I."/>
            <person name="Ferris P."/>
            <person name="Kuo A."/>
            <person name="Mitros T."/>
            <person name="Fritz-Laylin L.K."/>
            <person name="Hellsten U."/>
            <person name="Chapman J."/>
            <person name="Simakov O."/>
            <person name="Rensing S.A."/>
            <person name="Terry A."/>
            <person name="Pangilinan J."/>
            <person name="Kapitonov V."/>
            <person name="Jurka J."/>
            <person name="Salamov A."/>
            <person name="Shapiro H."/>
            <person name="Schmutz J."/>
            <person name="Grimwood J."/>
            <person name="Lindquist E."/>
            <person name="Lucas S."/>
            <person name="Grigoriev I.V."/>
            <person name="Schmitt R."/>
            <person name="Kirk D."/>
            <person name="Rokhsar D.S."/>
        </authorList>
    </citation>
    <scope>NUCLEOTIDE SEQUENCE [LARGE SCALE GENOMIC DNA]</scope>
    <source>
        <strain evidence="3">f. Nagariensis / Eve</strain>
    </source>
</reference>
<evidence type="ECO:0000313" key="2">
    <source>
        <dbReference type="EMBL" id="EFJ46289.1"/>
    </source>
</evidence>
<dbReference type="AlphaFoldDB" id="D8U225"/>
<organism evidence="3">
    <name type="scientific">Volvox carteri f. nagariensis</name>
    <dbReference type="NCBI Taxonomy" id="3068"/>
    <lineage>
        <taxon>Eukaryota</taxon>
        <taxon>Viridiplantae</taxon>
        <taxon>Chlorophyta</taxon>
        <taxon>core chlorophytes</taxon>
        <taxon>Chlorophyceae</taxon>
        <taxon>CS clade</taxon>
        <taxon>Chlamydomonadales</taxon>
        <taxon>Volvocaceae</taxon>
        <taxon>Volvox</taxon>
    </lineage>
</organism>
<dbReference type="InParanoid" id="D8U225"/>
<dbReference type="OrthoDB" id="508259at2759"/>
<accession>D8U225</accession>
<name>D8U225_VOLCA</name>
<evidence type="ECO:0000256" key="1">
    <source>
        <dbReference type="SAM" id="MobiDB-lite"/>
    </source>
</evidence>
<dbReference type="eggNOG" id="ENOG502QVZR">
    <property type="taxonomic scope" value="Eukaryota"/>
</dbReference>
<evidence type="ECO:0008006" key="4">
    <source>
        <dbReference type="Google" id="ProtNLM"/>
    </source>
</evidence>
<dbReference type="STRING" id="3068.D8U225"/>
<protein>
    <recommendedName>
        <fullName evidence="4">Apple domain-containing protein</fullName>
    </recommendedName>
</protein>
<proteinExistence type="predicted"/>
<gene>
    <name evidence="2" type="ORF">VOLCADRAFT_105646</name>
</gene>
<keyword evidence="3" id="KW-1185">Reference proteome</keyword>
<dbReference type="KEGG" id="vcn:VOLCADRAFT_105646"/>
<dbReference type="RefSeq" id="XP_002952736.1">
    <property type="nucleotide sequence ID" value="XM_002952690.1"/>
</dbReference>
<dbReference type="Proteomes" id="UP000001058">
    <property type="component" value="Unassembled WGS sequence"/>
</dbReference>
<evidence type="ECO:0000313" key="3">
    <source>
        <dbReference type="Proteomes" id="UP000001058"/>
    </source>
</evidence>
<dbReference type="PANTHER" id="PTHR33344">
    <property type="entry name" value="OS02G0761600 PROTEIN"/>
    <property type="match status" value="1"/>
</dbReference>